<evidence type="ECO:0000313" key="1">
    <source>
        <dbReference type="EMBL" id="SRX92895.1"/>
    </source>
</evidence>
<evidence type="ECO:0000313" key="2">
    <source>
        <dbReference type="Proteomes" id="UP000252015"/>
    </source>
</evidence>
<reference evidence="1 2" key="1">
    <citation type="submission" date="2018-05" db="EMBL/GenBank/DDBJ databases">
        <authorList>
            <consortium name="IHU Genomes"/>
        </authorList>
    </citation>
    <scope>NUCLEOTIDE SEQUENCE [LARGE SCALE GENOMIC DNA]</scope>
    <source>
        <strain evidence="1 2">P7336</strain>
    </source>
</reference>
<dbReference type="OrthoDB" id="4742194at2"/>
<organism evidence="1 2">
    <name type="scientific">Mycobacterium shimoidei</name>
    <dbReference type="NCBI Taxonomy" id="29313"/>
    <lineage>
        <taxon>Bacteria</taxon>
        <taxon>Bacillati</taxon>
        <taxon>Actinomycetota</taxon>
        <taxon>Actinomycetes</taxon>
        <taxon>Mycobacteriales</taxon>
        <taxon>Mycobacteriaceae</taxon>
        <taxon>Mycobacterium</taxon>
    </lineage>
</organism>
<accession>A0A1E3TLD8</accession>
<dbReference type="Proteomes" id="UP000252015">
    <property type="component" value="Unassembled WGS sequence"/>
</dbReference>
<dbReference type="EMBL" id="UEGW01000001">
    <property type="protein sequence ID" value="SRX92895.1"/>
    <property type="molecule type" value="Genomic_DNA"/>
</dbReference>
<proteinExistence type="predicted"/>
<dbReference type="RefSeq" id="WP_069394044.1">
    <property type="nucleotide sequence ID" value="NZ_JACKUN010000022.1"/>
</dbReference>
<sequence>MTHETLKVDHDKLEEAGARLSEHANNIPSAPAGFSVSGSDALSSAIAAQIPKVEEPIVGP</sequence>
<dbReference type="AlphaFoldDB" id="A0A1E3TLD8"/>
<keyword evidence="2" id="KW-1185">Reference proteome</keyword>
<name>A0A1E3TLD8_MYCSH</name>
<dbReference type="STRING" id="29313.BHQ16_00505"/>
<gene>
    <name evidence="1" type="ORF">MSP7336_01124</name>
</gene>
<protein>
    <submittedName>
        <fullName evidence="1">Uncharacterized protein</fullName>
    </submittedName>
</protein>